<dbReference type="SUPFAM" id="SSF52317">
    <property type="entry name" value="Class I glutamine amidotransferase-like"/>
    <property type="match status" value="1"/>
</dbReference>
<evidence type="ECO:0000259" key="2">
    <source>
        <dbReference type="Pfam" id="PF13519"/>
    </source>
</evidence>
<evidence type="ECO:0000259" key="1">
    <source>
        <dbReference type="Pfam" id="PF07090"/>
    </source>
</evidence>
<protein>
    <submittedName>
        <fullName evidence="3">Uncharacterized membrane protein</fullName>
    </submittedName>
</protein>
<dbReference type="EMBL" id="FOQD01000002">
    <property type="protein sequence ID" value="SFH74033.1"/>
    <property type="molecule type" value="Genomic_DNA"/>
</dbReference>
<dbReference type="InterPro" id="IPR010768">
    <property type="entry name" value="GATase1-like"/>
</dbReference>
<feature type="domain" description="Putative glutamine amidotransferase" evidence="1">
    <location>
        <begin position="361"/>
        <end position="560"/>
    </location>
</feature>
<dbReference type="InterPro" id="IPR036465">
    <property type="entry name" value="vWFA_dom_sf"/>
</dbReference>
<sequence>MLLVSLLLRMHFGRVAPPVRRRVSLLALRAVSLLALLFILAGPTWIEETPGDVIRPDLFLLLDSSRSMEIGKERSRWSDAVAAVDASCRQLPLAEKASLQYFRFGHRLAAVPQAQELAALQPTDSDTRLAEALRQLTARFGRRPPAGVVLFSDGQVRDPETVGELARHYQRRGIPIHVYPPPVSADQGDVAVVAAVAPPRVRKYSDVEVQVFLRSNGYTGQRTEVSLIVPASDQHSEEILASVPISLRGGVQTVPLTYRSDFKSRKFEVRVAAMPDELTDRNNALPVSVQIDRPKIRVLYVDGSDGTARSVQTAPSPTSVPRAPLQNALAQDEDIECALLIRGAGQTLTKPPTVSGGTTFRFPTTPGELSAFDCVILSDVSADRFTPAQLDLLKDWVEQRGGGLVMAGGPNSFAAGGWKSTVLADVLPVNLDEARWTEAGANSVIVQPVQMQSVHPVWQLLPERQANQKILDQIPAFPAATIGLRPKSSAEILAVQKDPEKAAGDRLEPLIVAGRDGAGRTMAIAWPAGPPEADAFMNNWGAASNKNAAKFWRNVVYWLSENSSIGRRRLVANIDKRYYKPGDAIQLRAVVYNESAQATTDYHLWAMIEPQSFESVGSELFAPIRWPEAVVRTSGEQHPRIVWGEEFELPRNTETGDYRLTLNLAERLAGGMSDQGFRIEITAYEGSPAGKVSHGTQVDSTSVEVQVLDDPFEQQNTSTNQVLLKEIAALSGGQWIESPDQLANLVGALPVEVGPSTERRTPLWSQWWLLALVGSALTAEWLIRRLHGMA</sequence>
<evidence type="ECO:0000313" key="3">
    <source>
        <dbReference type="EMBL" id="SFH74033.1"/>
    </source>
</evidence>
<evidence type="ECO:0000313" key="4">
    <source>
        <dbReference type="Proteomes" id="UP000199518"/>
    </source>
</evidence>
<gene>
    <name evidence="3" type="ORF">SAMN05421753_102288</name>
</gene>
<proteinExistence type="predicted"/>
<dbReference type="SUPFAM" id="SSF53300">
    <property type="entry name" value="vWA-like"/>
    <property type="match status" value="1"/>
</dbReference>
<dbReference type="CDD" id="cd00198">
    <property type="entry name" value="vWFA"/>
    <property type="match status" value="1"/>
</dbReference>
<feature type="domain" description="VWFA" evidence="2">
    <location>
        <begin position="59"/>
        <end position="155"/>
    </location>
</feature>
<dbReference type="Gene3D" id="3.40.50.880">
    <property type="match status" value="1"/>
</dbReference>
<reference evidence="4" key="1">
    <citation type="submission" date="2016-10" db="EMBL/GenBank/DDBJ databases">
        <authorList>
            <person name="Varghese N."/>
            <person name="Submissions S."/>
        </authorList>
    </citation>
    <scope>NUCLEOTIDE SEQUENCE [LARGE SCALE GENOMIC DNA]</scope>
    <source>
        <strain evidence="4">DSM 26348</strain>
    </source>
</reference>
<dbReference type="PANTHER" id="PTHR37947:SF1">
    <property type="entry name" value="BLL2462 PROTEIN"/>
    <property type="match status" value="1"/>
</dbReference>
<dbReference type="STRING" id="1576369.SAMN05421753_102288"/>
<dbReference type="Gene3D" id="3.40.50.410">
    <property type="entry name" value="von Willebrand factor, type A domain"/>
    <property type="match status" value="1"/>
</dbReference>
<dbReference type="Pfam" id="PF07090">
    <property type="entry name" value="GATase1_like"/>
    <property type="match status" value="1"/>
</dbReference>
<keyword evidence="4" id="KW-1185">Reference proteome</keyword>
<accession>A0A1I3CI67</accession>
<dbReference type="Pfam" id="PF13519">
    <property type="entry name" value="VWA_2"/>
    <property type="match status" value="1"/>
</dbReference>
<name>A0A1I3CI67_9PLAN</name>
<dbReference type="InterPro" id="IPR029062">
    <property type="entry name" value="Class_I_gatase-like"/>
</dbReference>
<dbReference type="PANTHER" id="PTHR37947">
    <property type="entry name" value="BLL2462 PROTEIN"/>
    <property type="match status" value="1"/>
</dbReference>
<dbReference type="AlphaFoldDB" id="A0A1I3CI67"/>
<dbReference type="InterPro" id="IPR002035">
    <property type="entry name" value="VWF_A"/>
</dbReference>
<dbReference type="Proteomes" id="UP000199518">
    <property type="component" value="Unassembled WGS sequence"/>
</dbReference>
<organism evidence="3 4">
    <name type="scientific">Planctomicrobium piriforme</name>
    <dbReference type="NCBI Taxonomy" id="1576369"/>
    <lineage>
        <taxon>Bacteria</taxon>
        <taxon>Pseudomonadati</taxon>
        <taxon>Planctomycetota</taxon>
        <taxon>Planctomycetia</taxon>
        <taxon>Planctomycetales</taxon>
        <taxon>Planctomycetaceae</taxon>
        <taxon>Planctomicrobium</taxon>
    </lineage>
</organism>